<gene>
    <name evidence="5" type="primary">LOC111108929</name>
</gene>
<dbReference type="InterPro" id="IPR008983">
    <property type="entry name" value="Tumour_necrosis_fac-like_dom"/>
</dbReference>
<evidence type="ECO:0000256" key="2">
    <source>
        <dbReference type="ARBA" id="ARBA00022525"/>
    </source>
</evidence>
<evidence type="ECO:0000259" key="3">
    <source>
        <dbReference type="PROSITE" id="PS50871"/>
    </source>
</evidence>
<dbReference type="Gene3D" id="2.60.120.40">
    <property type="match status" value="1"/>
</dbReference>
<organism evidence="4 5">
    <name type="scientific">Crassostrea virginica</name>
    <name type="common">Eastern oyster</name>
    <dbReference type="NCBI Taxonomy" id="6565"/>
    <lineage>
        <taxon>Eukaryota</taxon>
        <taxon>Metazoa</taxon>
        <taxon>Spiralia</taxon>
        <taxon>Lophotrochozoa</taxon>
        <taxon>Mollusca</taxon>
        <taxon>Bivalvia</taxon>
        <taxon>Autobranchia</taxon>
        <taxon>Pteriomorphia</taxon>
        <taxon>Ostreida</taxon>
        <taxon>Ostreoidea</taxon>
        <taxon>Ostreidae</taxon>
        <taxon>Crassostrea</taxon>
    </lineage>
</organism>
<keyword evidence="4" id="KW-1185">Reference proteome</keyword>
<dbReference type="RefSeq" id="XP_022300724.1">
    <property type="nucleotide sequence ID" value="XM_022445016.1"/>
</dbReference>
<comment type="subcellular location">
    <subcellularLocation>
        <location evidence="1">Secreted</location>
    </subcellularLocation>
</comment>
<reference evidence="5" key="1">
    <citation type="submission" date="2025-08" db="UniProtKB">
        <authorList>
            <consortium name="RefSeq"/>
        </authorList>
    </citation>
    <scope>IDENTIFICATION</scope>
    <source>
        <tissue evidence="5">Whole sample</tissue>
    </source>
</reference>
<dbReference type="PROSITE" id="PS50871">
    <property type="entry name" value="C1Q"/>
    <property type="match status" value="1"/>
</dbReference>
<dbReference type="AlphaFoldDB" id="A0A8B8BD76"/>
<feature type="domain" description="C1q" evidence="3">
    <location>
        <begin position="80"/>
        <end position="213"/>
    </location>
</feature>
<dbReference type="Pfam" id="PF00386">
    <property type="entry name" value="C1q"/>
    <property type="match status" value="1"/>
</dbReference>
<dbReference type="KEGG" id="cvn:111108929"/>
<protein>
    <submittedName>
        <fullName evidence="5">Complement C1q tumor necrosis factor-related protein 7-like</fullName>
    </submittedName>
</protein>
<evidence type="ECO:0000313" key="4">
    <source>
        <dbReference type="Proteomes" id="UP000694844"/>
    </source>
</evidence>
<keyword evidence="2" id="KW-0964">Secreted</keyword>
<dbReference type="SUPFAM" id="SSF49842">
    <property type="entry name" value="TNF-like"/>
    <property type="match status" value="1"/>
</dbReference>
<dbReference type="GO" id="GO:0005576">
    <property type="term" value="C:extracellular region"/>
    <property type="evidence" value="ECO:0007669"/>
    <property type="project" value="UniProtKB-SubCell"/>
</dbReference>
<name>A0A8B8BD76_CRAVI</name>
<dbReference type="SMART" id="SM00110">
    <property type="entry name" value="C1Q"/>
    <property type="match status" value="1"/>
</dbReference>
<dbReference type="OrthoDB" id="10071402at2759"/>
<sequence length="213" mass="23664">MEVKTYNLDLILGPHDLKFNKDYFRQRQGSGLKSAFVLLLTFATIVSGGGHETPQQVVTRYNNYKTICTGLGYKNIPCVAGNGDVAFKASFTKHLENLKNQETIIFEKVLLNDGKAYNQRTGEFTATVEGVYSFNWKTLTKAGKYFVSEIVHNGNPIAFNHCDGRGISSGCVSSSNQANIKMERGDKVWIRAQGTYGLFALGNSWCDFSGYKI</sequence>
<dbReference type="PRINTS" id="PR00007">
    <property type="entry name" value="COMPLEMNTC1Q"/>
</dbReference>
<evidence type="ECO:0000313" key="5">
    <source>
        <dbReference type="RefSeq" id="XP_022300724.1"/>
    </source>
</evidence>
<dbReference type="PANTHER" id="PTHR15427:SF50">
    <property type="entry name" value="COMPLEMENT C1Q TUMOR NECROSIS FACTOR-RELATED PROTEIN 2-LIKE"/>
    <property type="match status" value="1"/>
</dbReference>
<dbReference type="InterPro" id="IPR001073">
    <property type="entry name" value="C1q_dom"/>
</dbReference>
<dbReference type="GeneID" id="111108929"/>
<accession>A0A8B8BD76</accession>
<evidence type="ECO:0000256" key="1">
    <source>
        <dbReference type="ARBA" id="ARBA00004613"/>
    </source>
</evidence>
<dbReference type="InterPro" id="IPR050392">
    <property type="entry name" value="Collagen/C1q_domain"/>
</dbReference>
<dbReference type="PANTHER" id="PTHR15427">
    <property type="entry name" value="EMILIN ELASTIN MICROFIBRIL INTERFACE-LOCATED PROTEIN ELASTIN MICROFIBRIL INTERFACER"/>
    <property type="match status" value="1"/>
</dbReference>
<dbReference type="Proteomes" id="UP000694844">
    <property type="component" value="Chromosome 8"/>
</dbReference>
<proteinExistence type="predicted"/>